<proteinExistence type="predicted"/>
<reference evidence="2 3" key="1">
    <citation type="journal article" date="2017" name="Curr. Biol.">
        <title>The Evolution of Venom by Co-option of Single-Copy Genes.</title>
        <authorList>
            <person name="Martinson E.O."/>
            <person name="Mrinalini"/>
            <person name="Kelkar Y.D."/>
            <person name="Chang C.H."/>
            <person name="Werren J.H."/>
        </authorList>
    </citation>
    <scope>NUCLEOTIDE SEQUENCE [LARGE SCALE GENOMIC DNA]</scope>
    <source>
        <strain evidence="2 3">Alberta</strain>
        <tissue evidence="2">Whole body</tissue>
    </source>
</reference>
<dbReference type="EMBL" id="NNAY01001463">
    <property type="protein sequence ID" value="OXU23891.1"/>
    <property type="molecule type" value="Genomic_DNA"/>
</dbReference>
<organism evidence="2 3">
    <name type="scientific">Trichomalopsis sarcophagae</name>
    <dbReference type="NCBI Taxonomy" id="543379"/>
    <lineage>
        <taxon>Eukaryota</taxon>
        <taxon>Metazoa</taxon>
        <taxon>Ecdysozoa</taxon>
        <taxon>Arthropoda</taxon>
        <taxon>Hexapoda</taxon>
        <taxon>Insecta</taxon>
        <taxon>Pterygota</taxon>
        <taxon>Neoptera</taxon>
        <taxon>Endopterygota</taxon>
        <taxon>Hymenoptera</taxon>
        <taxon>Apocrita</taxon>
        <taxon>Proctotrupomorpha</taxon>
        <taxon>Chalcidoidea</taxon>
        <taxon>Pteromalidae</taxon>
        <taxon>Pteromalinae</taxon>
        <taxon>Trichomalopsis</taxon>
    </lineage>
</organism>
<feature type="region of interest" description="Disordered" evidence="1">
    <location>
        <begin position="1"/>
        <end position="52"/>
    </location>
</feature>
<evidence type="ECO:0000313" key="3">
    <source>
        <dbReference type="Proteomes" id="UP000215335"/>
    </source>
</evidence>
<accession>A0A232EZQ7</accession>
<keyword evidence="3" id="KW-1185">Reference proteome</keyword>
<dbReference type="AlphaFoldDB" id="A0A232EZQ7"/>
<evidence type="ECO:0000313" key="2">
    <source>
        <dbReference type="EMBL" id="OXU23891.1"/>
    </source>
</evidence>
<gene>
    <name evidence="2" type="ORF">TSAR_016934</name>
</gene>
<feature type="compositionally biased region" description="Polar residues" evidence="1">
    <location>
        <begin position="39"/>
        <end position="50"/>
    </location>
</feature>
<dbReference type="Proteomes" id="UP000215335">
    <property type="component" value="Unassembled WGS sequence"/>
</dbReference>
<evidence type="ECO:0000256" key="1">
    <source>
        <dbReference type="SAM" id="MobiDB-lite"/>
    </source>
</evidence>
<protein>
    <submittedName>
        <fullName evidence="2">Uncharacterized protein</fullName>
    </submittedName>
</protein>
<sequence>MSRANQRAPIHDSLSARTLSQSDTSKKCGPNELQERVTARTSGKSASSLPTVDGVRLRARKLPCSPSFVDPKSKCYWKHLPSLTWS</sequence>
<name>A0A232EZQ7_9HYME</name>
<comment type="caution">
    <text evidence="2">The sequence shown here is derived from an EMBL/GenBank/DDBJ whole genome shotgun (WGS) entry which is preliminary data.</text>
</comment>